<comment type="caution">
    <text evidence="1">The sequence shown here is derived from an EMBL/GenBank/DDBJ whole genome shotgun (WGS) entry which is preliminary data.</text>
</comment>
<evidence type="ECO:0000313" key="2">
    <source>
        <dbReference type="Proteomes" id="UP000267430"/>
    </source>
</evidence>
<protein>
    <submittedName>
        <fullName evidence="1">Uncharacterized protein</fullName>
    </submittedName>
</protein>
<keyword evidence="2" id="KW-1185">Reference proteome</keyword>
<dbReference type="Proteomes" id="UP000267430">
    <property type="component" value="Unassembled WGS sequence"/>
</dbReference>
<dbReference type="RefSeq" id="WP_126867296.1">
    <property type="nucleotide sequence ID" value="NZ_JAUSTX010000012.1"/>
</dbReference>
<gene>
    <name evidence="1" type="ORF">ELQ35_21910</name>
</gene>
<sequence length="120" mass="14192">MRGIALLNPHFSIGELSKKESLLIQKVILDKLVHEFEVDLVKLNPFQLDEYYTIPHALLYDLQIKKPAKLDCLLLYSFQTIERFQYIYPEKWEELSTCFSKIITLDTEEKPFYISPSLYS</sequence>
<organism evidence="1 2">
    <name type="scientific">Peribacillus cavernae</name>
    <dbReference type="NCBI Taxonomy" id="1674310"/>
    <lineage>
        <taxon>Bacteria</taxon>
        <taxon>Bacillati</taxon>
        <taxon>Bacillota</taxon>
        <taxon>Bacilli</taxon>
        <taxon>Bacillales</taxon>
        <taxon>Bacillaceae</taxon>
        <taxon>Peribacillus</taxon>
    </lineage>
</organism>
<proteinExistence type="predicted"/>
<accession>A0A3S0TW05</accession>
<name>A0A3S0TW05_9BACI</name>
<evidence type="ECO:0000313" key="1">
    <source>
        <dbReference type="EMBL" id="RUQ24263.1"/>
    </source>
</evidence>
<dbReference type="EMBL" id="RYZZ01000052">
    <property type="protein sequence ID" value="RUQ24263.1"/>
    <property type="molecule type" value="Genomic_DNA"/>
</dbReference>
<dbReference type="AlphaFoldDB" id="A0A3S0TW05"/>
<reference evidence="1 2" key="1">
    <citation type="submission" date="2018-12" db="EMBL/GenBank/DDBJ databases">
        <title>Bacillus chawlae sp. nov., Bacillus glennii sp. nov., and Bacillus saganii sp. nov. Isolated from the Vehicle Assembly Building at Kennedy Space Center where the Viking Spacecraft were Assembled.</title>
        <authorList>
            <person name="Seuylemezian A."/>
            <person name="Vaishampayan P."/>
        </authorList>
    </citation>
    <scope>NUCLEOTIDE SEQUENCE [LARGE SCALE GENOMIC DNA]</scope>
    <source>
        <strain evidence="1 2">L5</strain>
    </source>
</reference>
<dbReference type="OrthoDB" id="2871236at2"/>